<organism evidence="1">
    <name type="scientific">Zea mays</name>
    <name type="common">Maize</name>
    <dbReference type="NCBI Taxonomy" id="4577"/>
    <lineage>
        <taxon>Eukaryota</taxon>
        <taxon>Viridiplantae</taxon>
        <taxon>Streptophyta</taxon>
        <taxon>Embryophyta</taxon>
        <taxon>Tracheophyta</taxon>
        <taxon>Spermatophyta</taxon>
        <taxon>Magnoliopsida</taxon>
        <taxon>Liliopsida</taxon>
        <taxon>Poales</taxon>
        <taxon>Poaceae</taxon>
        <taxon>PACMAD clade</taxon>
        <taxon>Panicoideae</taxon>
        <taxon>Andropogonodae</taxon>
        <taxon>Andropogoneae</taxon>
        <taxon>Tripsacinae</taxon>
        <taxon>Zea</taxon>
    </lineage>
</organism>
<accession>C4J368</accession>
<dbReference type="AlphaFoldDB" id="C4J368"/>
<name>C4J368_MAIZE</name>
<proteinExistence type="evidence at transcript level"/>
<evidence type="ECO:0000313" key="1">
    <source>
        <dbReference type="EMBL" id="ACR35618.1"/>
    </source>
</evidence>
<protein>
    <submittedName>
        <fullName evidence="1">Uncharacterized protein</fullName>
    </submittedName>
</protein>
<sequence>MFLFLHKNTSAGLPPPQSGSYMRPWQTKVRRW</sequence>
<dbReference type="EMBL" id="BT086850">
    <property type="protein sequence ID" value="ACR37203.1"/>
    <property type="molecule type" value="mRNA"/>
</dbReference>
<dbReference type="EMBL" id="BT085265">
    <property type="protein sequence ID" value="ACR35618.1"/>
    <property type="molecule type" value="mRNA"/>
</dbReference>
<reference evidence="1" key="1">
    <citation type="journal article" date="2009" name="PLoS Genet.">
        <title>Sequencing, mapping, and analysis of 27,455 maize full-length cDNAs.</title>
        <authorList>
            <person name="Soderlund C."/>
            <person name="Descour A."/>
            <person name="Kudrna D."/>
            <person name="Bomhoff M."/>
            <person name="Boyd L."/>
            <person name="Currie J."/>
            <person name="Angelova A."/>
            <person name="Collura K."/>
            <person name="Wissotski M."/>
            <person name="Ashley E."/>
            <person name="Morrow D."/>
            <person name="Fernandes J."/>
            <person name="Walbot V."/>
            <person name="Yu Y."/>
        </authorList>
    </citation>
    <scope>NUCLEOTIDE SEQUENCE</scope>
    <source>
        <strain evidence="1">B73</strain>
    </source>
</reference>